<feature type="repeat" description="PPR" evidence="2">
    <location>
        <begin position="80"/>
        <end position="114"/>
    </location>
</feature>
<evidence type="ECO:0000256" key="3">
    <source>
        <dbReference type="SAM" id="MobiDB-lite"/>
    </source>
</evidence>
<dbReference type="NCBIfam" id="TIGR00756">
    <property type="entry name" value="PPR"/>
    <property type="match status" value="2"/>
</dbReference>
<gene>
    <name evidence="4" type="ORF">PCOR1329_LOCUS71652</name>
</gene>
<feature type="region of interest" description="Disordered" evidence="3">
    <location>
        <begin position="128"/>
        <end position="168"/>
    </location>
</feature>
<evidence type="ECO:0000256" key="1">
    <source>
        <dbReference type="ARBA" id="ARBA00022737"/>
    </source>
</evidence>
<dbReference type="Proteomes" id="UP001189429">
    <property type="component" value="Unassembled WGS sequence"/>
</dbReference>
<evidence type="ECO:0000313" key="4">
    <source>
        <dbReference type="EMBL" id="CAK0891809.1"/>
    </source>
</evidence>
<dbReference type="Gene3D" id="1.25.40.10">
    <property type="entry name" value="Tetratricopeptide repeat domain"/>
    <property type="match status" value="1"/>
</dbReference>
<dbReference type="InterPro" id="IPR002885">
    <property type="entry name" value="PPR_rpt"/>
</dbReference>
<dbReference type="PANTHER" id="PTHR47447:SF17">
    <property type="entry name" value="OS12G0638900 PROTEIN"/>
    <property type="match status" value="1"/>
</dbReference>
<name>A0ABN9WXY0_9DINO</name>
<evidence type="ECO:0000256" key="2">
    <source>
        <dbReference type="PROSITE-ProRule" id="PRU00708"/>
    </source>
</evidence>
<keyword evidence="5" id="KW-1185">Reference proteome</keyword>
<evidence type="ECO:0000313" key="5">
    <source>
        <dbReference type="Proteomes" id="UP001189429"/>
    </source>
</evidence>
<dbReference type="InterPro" id="IPR011990">
    <property type="entry name" value="TPR-like_helical_dom_sf"/>
</dbReference>
<accession>A0ABN9WXY0</accession>
<reference evidence="4" key="1">
    <citation type="submission" date="2023-10" db="EMBL/GenBank/DDBJ databases">
        <authorList>
            <person name="Chen Y."/>
            <person name="Shah S."/>
            <person name="Dougan E. K."/>
            <person name="Thang M."/>
            <person name="Chan C."/>
        </authorList>
    </citation>
    <scope>NUCLEOTIDE SEQUENCE [LARGE SCALE GENOMIC DNA]</scope>
</reference>
<dbReference type="PROSITE" id="PS51375">
    <property type="entry name" value="PPR"/>
    <property type="match status" value="2"/>
</dbReference>
<keyword evidence="1" id="KW-0677">Repeat</keyword>
<protein>
    <submittedName>
        <fullName evidence="4">Uncharacterized protein</fullName>
    </submittedName>
</protein>
<dbReference type="EMBL" id="CAUYUJ010019524">
    <property type="protein sequence ID" value="CAK0891809.1"/>
    <property type="molecule type" value="Genomic_DNA"/>
</dbReference>
<comment type="caution">
    <text evidence="4">The sequence shown here is derived from an EMBL/GenBank/DDBJ whole genome shotgun (WGS) entry which is preliminary data.</text>
</comment>
<dbReference type="PROSITE" id="PS51257">
    <property type="entry name" value="PROKAR_LIPOPROTEIN"/>
    <property type="match status" value="1"/>
</dbReference>
<organism evidence="4 5">
    <name type="scientific">Prorocentrum cordatum</name>
    <dbReference type="NCBI Taxonomy" id="2364126"/>
    <lineage>
        <taxon>Eukaryota</taxon>
        <taxon>Sar</taxon>
        <taxon>Alveolata</taxon>
        <taxon>Dinophyceae</taxon>
        <taxon>Prorocentrales</taxon>
        <taxon>Prorocentraceae</taxon>
        <taxon>Prorocentrum</taxon>
    </lineage>
</organism>
<sequence length="180" mass="19484">MREAKLEADVIFSYSAGICACEQGDQWQRALAVLSEMWEAQLKPDAISFNSGISAYGKGVQWKRALALLSEMRETKLEPNVISYSAGISACEKSERWQRALSLLGEMREAKLELNVIAPNLQVPVRARRVSASTNPSEPPDIRMSPEIGPGVSRSRHGGPARNAAEASSAALFLDGPVSA</sequence>
<feature type="repeat" description="PPR" evidence="2">
    <location>
        <begin position="45"/>
        <end position="79"/>
    </location>
</feature>
<proteinExistence type="predicted"/>
<dbReference type="PANTHER" id="PTHR47447">
    <property type="entry name" value="OS03G0856100 PROTEIN"/>
    <property type="match status" value="1"/>
</dbReference>
<dbReference type="Pfam" id="PF13041">
    <property type="entry name" value="PPR_2"/>
    <property type="match status" value="1"/>
</dbReference>